<dbReference type="AlphaFoldDB" id="A0A3A5ML29"/>
<sequence>MPVFSLPRIELSRFRVTRLTKAALVVIAVLPALYGGLYLSSTWSPTDNLDQLTAAVVNNDEPVTTDAAPGTTTQPGTLAAGADLADTLTGSSSDAGFTWVETDAAAARVGLDDGTFAATIVVPADFSAHLASMGSDSPEQALLTVTTNDADNYIVGQVSNSIAATLRQQVQGGATDSYLDQIYLAFSAVHDDLTTAGSGATDLSTGAATAHDGSTTLATGLDQLAAGSGDVATGSTDLTAGATTLESGTAELSAGLGTLTSATAGLTEQTGALEAGAASAQSGSSTLATGADALTTGLGTAQTGAGTLASGAAAVATGSAALATGTGALATGADTLSTASRTVSDAAAALLSSYETLSDGQRRALLQQLAAGANTTADGAEALTTNAAVAADGAARVATGASGVSTGAATLSAAFTPLTEGATALATGAHTVATGLGTLSAGTQALAEATPELRAGIVNAAAGADGVGAGAASVSAGAGSLATATTSLAAGTATADAGANDLETGLGTLATGTATLADGLTAGAEAVPSYTGAQRAALTDVGSNPIAVDRVHENAVDAYGEGMAPYFIPLSLWIGGIVTFMILRALSPRALASTARSWRVALAGFAPGALFGVVQALVLMAVLIGFVGLESPHLPAVIAFTVLVAIVFTAVHQSLVALLGGAGRLVALILLMLQLTSSGGTYPVGVSPAFFQAISPFLPMSYAVSGLRHLIAGGGVEYAWAAAAHLVLFLGIALGLSIMAAHRNRFWSVARLHPSLAI</sequence>
<keyword evidence="4 5" id="KW-0472">Membrane</keyword>
<dbReference type="GO" id="GO:0140359">
    <property type="term" value="F:ABC-type transporter activity"/>
    <property type="evidence" value="ECO:0007669"/>
    <property type="project" value="InterPro"/>
</dbReference>
<feature type="transmembrane region" description="Helical" evidence="5">
    <location>
        <begin position="21"/>
        <end position="39"/>
    </location>
</feature>
<feature type="transmembrane region" description="Helical" evidence="5">
    <location>
        <begin position="598"/>
        <end position="627"/>
    </location>
</feature>
<dbReference type="Proteomes" id="UP000272015">
    <property type="component" value="Unassembled WGS sequence"/>
</dbReference>
<dbReference type="InterPro" id="IPR051328">
    <property type="entry name" value="T7SS_ABC-Transporter"/>
</dbReference>
<dbReference type="RefSeq" id="WP_119976388.1">
    <property type="nucleotide sequence ID" value="NZ_JBHSQA010000004.1"/>
</dbReference>
<dbReference type="PANTHER" id="PTHR43077">
    <property type="entry name" value="TRANSPORT PERMEASE YVFS-RELATED"/>
    <property type="match status" value="1"/>
</dbReference>
<accession>A0A3A5ML29</accession>
<dbReference type="InterPro" id="IPR017501">
    <property type="entry name" value="Phage_infect_YhgE_C"/>
</dbReference>
<dbReference type="Pfam" id="PF12698">
    <property type="entry name" value="ABC2_membrane_3"/>
    <property type="match status" value="1"/>
</dbReference>
<name>A0A3A5ML29_9MICO</name>
<dbReference type="NCBIfam" id="TIGR03062">
    <property type="entry name" value="pip_yhgE_Cterm"/>
    <property type="match status" value="1"/>
</dbReference>
<dbReference type="InterPro" id="IPR013525">
    <property type="entry name" value="ABC2_TM"/>
</dbReference>
<evidence type="ECO:0000256" key="5">
    <source>
        <dbReference type="SAM" id="Phobius"/>
    </source>
</evidence>
<protein>
    <submittedName>
        <fullName evidence="7">YhgE/Pip domain-containing protein</fullName>
    </submittedName>
</protein>
<keyword evidence="2 5" id="KW-0812">Transmembrane</keyword>
<feature type="transmembrane region" description="Helical" evidence="5">
    <location>
        <begin position="566"/>
        <end position="586"/>
    </location>
</feature>
<organism evidence="7 8">
    <name type="scientific">Cryobacterium melibiosiphilum</name>
    <dbReference type="NCBI Taxonomy" id="995039"/>
    <lineage>
        <taxon>Bacteria</taxon>
        <taxon>Bacillati</taxon>
        <taxon>Actinomycetota</taxon>
        <taxon>Actinomycetes</taxon>
        <taxon>Micrococcales</taxon>
        <taxon>Microbacteriaceae</taxon>
        <taxon>Cryobacterium</taxon>
    </lineage>
</organism>
<evidence type="ECO:0000256" key="1">
    <source>
        <dbReference type="ARBA" id="ARBA00004141"/>
    </source>
</evidence>
<evidence type="ECO:0000313" key="8">
    <source>
        <dbReference type="Proteomes" id="UP000272015"/>
    </source>
</evidence>
<evidence type="ECO:0000313" key="7">
    <source>
        <dbReference type="EMBL" id="RJT85167.1"/>
    </source>
</evidence>
<dbReference type="InterPro" id="IPR017500">
    <property type="entry name" value="Phage_infect_YhgE_N"/>
</dbReference>
<dbReference type="GO" id="GO:0016020">
    <property type="term" value="C:membrane"/>
    <property type="evidence" value="ECO:0007669"/>
    <property type="project" value="UniProtKB-SubCell"/>
</dbReference>
<reference evidence="7 8" key="1">
    <citation type="submission" date="2018-09" db="EMBL/GenBank/DDBJ databases">
        <title>Novel species of Cryobacterium.</title>
        <authorList>
            <person name="Liu Q."/>
            <person name="Xin Y.-H."/>
        </authorList>
    </citation>
    <scope>NUCLEOTIDE SEQUENCE [LARGE SCALE GENOMIC DNA]</scope>
    <source>
        <strain evidence="7 8">Hh39</strain>
    </source>
</reference>
<feature type="transmembrane region" description="Helical" evidence="5">
    <location>
        <begin position="718"/>
        <end position="741"/>
    </location>
</feature>
<comment type="subcellular location">
    <subcellularLocation>
        <location evidence="1">Membrane</location>
        <topology evidence="1">Multi-pass membrane protein</topology>
    </subcellularLocation>
</comment>
<dbReference type="PANTHER" id="PTHR43077:SF5">
    <property type="entry name" value="PHAGE INFECTION PROTEIN"/>
    <property type="match status" value="1"/>
</dbReference>
<evidence type="ECO:0000256" key="2">
    <source>
        <dbReference type="ARBA" id="ARBA00022692"/>
    </source>
</evidence>
<feature type="transmembrane region" description="Helical" evidence="5">
    <location>
        <begin position="633"/>
        <end position="651"/>
    </location>
</feature>
<gene>
    <name evidence="7" type="ORF">D6T64_19720</name>
</gene>
<dbReference type="NCBIfam" id="TIGR03061">
    <property type="entry name" value="pip_yhgE_Nterm"/>
    <property type="match status" value="1"/>
</dbReference>
<dbReference type="OrthoDB" id="9811483at2"/>
<dbReference type="EMBL" id="QZVS01000096">
    <property type="protein sequence ID" value="RJT85167.1"/>
    <property type="molecule type" value="Genomic_DNA"/>
</dbReference>
<feature type="domain" description="ABC-2 type transporter transmembrane" evidence="6">
    <location>
        <begin position="526"/>
        <end position="734"/>
    </location>
</feature>
<evidence type="ECO:0000256" key="4">
    <source>
        <dbReference type="ARBA" id="ARBA00023136"/>
    </source>
</evidence>
<comment type="caution">
    <text evidence="7">The sequence shown here is derived from an EMBL/GenBank/DDBJ whole genome shotgun (WGS) entry which is preliminary data.</text>
</comment>
<proteinExistence type="predicted"/>
<evidence type="ECO:0000259" key="6">
    <source>
        <dbReference type="Pfam" id="PF12698"/>
    </source>
</evidence>
<evidence type="ECO:0000256" key="3">
    <source>
        <dbReference type="ARBA" id="ARBA00022989"/>
    </source>
</evidence>
<keyword evidence="8" id="KW-1185">Reference proteome</keyword>
<keyword evidence="3 5" id="KW-1133">Transmembrane helix</keyword>